<protein>
    <submittedName>
        <fullName evidence="3">Epsin-1, putative</fullName>
    </submittedName>
</protein>
<dbReference type="SMART" id="SM00273">
    <property type="entry name" value="ENTH"/>
    <property type="match status" value="1"/>
</dbReference>
<feature type="region of interest" description="Disordered" evidence="1">
    <location>
        <begin position="179"/>
        <end position="199"/>
    </location>
</feature>
<evidence type="ECO:0000313" key="3">
    <source>
        <dbReference type="EMBL" id="EDR28812.1"/>
    </source>
</evidence>
<dbReference type="VEuPathDB" id="AmoebaDB:EDI_130890"/>
<dbReference type="OMA" id="QTHENVF"/>
<accession>B0E9K5</accession>
<proteinExistence type="predicted"/>
<gene>
    <name evidence="3" type="ORF">EDI_130890</name>
</gene>
<dbReference type="OrthoDB" id="4033880at2759"/>
<dbReference type="PANTHER" id="PTHR12276:SF45">
    <property type="entry name" value="CLATHRIN INTERACTOR 1"/>
    <property type="match status" value="1"/>
</dbReference>
<dbReference type="Proteomes" id="UP000008076">
    <property type="component" value="Unassembled WGS sequence"/>
</dbReference>
<evidence type="ECO:0000313" key="4">
    <source>
        <dbReference type="Proteomes" id="UP000008076"/>
    </source>
</evidence>
<dbReference type="GO" id="GO:0030125">
    <property type="term" value="C:clathrin vesicle coat"/>
    <property type="evidence" value="ECO:0007669"/>
    <property type="project" value="TreeGrafter"/>
</dbReference>
<dbReference type="GO" id="GO:0006897">
    <property type="term" value="P:endocytosis"/>
    <property type="evidence" value="ECO:0007669"/>
    <property type="project" value="TreeGrafter"/>
</dbReference>
<dbReference type="EMBL" id="DS548367">
    <property type="protein sequence ID" value="EDR28812.1"/>
    <property type="molecule type" value="Genomic_DNA"/>
</dbReference>
<sequence length="379" mass="43487">MSTLLFKNDSAVIKYIKTATSHKNYGPTPEHYKNICRLTHQYECGLVCDTLLHRLGDDGKYWRHIYKSLLLIYYIIINGTPEAVERFKRRQIEIKTLHSFQKIKESTGQDVGINVRERSKAITDLLSDDEALEAKRNMSEKEKQNIFGEAYSSDYKTSMTETHETRKKVELKSIVLKEDLSGESESSSETLDKPEVSPRYQQTHENVFDMLEQPRNYNTTTNPEQNLTSSNQSYSMNIQQKSNITSEQIKTEPILTSQTSTNQNLNVFDLLGGCSTTNQQPQNIQPYQQPQNIQPYQQQPVDPFVSFDSSNVATPIILPTQQQQPKSNNEFVFNDSSLNEKKSWKTGIDINSLTLDSLQVKSKEQKQTQPQVRKTLGQL</sequence>
<dbReference type="GO" id="GO:0030276">
    <property type="term" value="F:clathrin binding"/>
    <property type="evidence" value="ECO:0007669"/>
    <property type="project" value="TreeGrafter"/>
</dbReference>
<dbReference type="InterPro" id="IPR008942">
    <property type="entry name" value="ENTH_VHS"/>
</dbReference>
<keyword evidence="4" id="KW-1185">Reference proteome</keyword>
<organism evidence="4">
    <name type="scientific">Entamoeba dispar (strain ATCC PRA-260 / SAW760)</name>
    <dbReference type="NCBI Taxonomy" id="370354"/>
    <lineage>
        <taxon>Eukaryota</taxon>
        <taxon>Amoebozoa</taxon>
        <taxon>Evosea</taxon>
        <taxon>Archamoebae</taxon>
        <taxon>Mastigamoebida</taxon>
        <taxon>Entamoebidae</taxon>
        <taxon>Entamoeba</taxon>
    </lineage>
</organism>
<dbReference type="PROSITE" id="PS50942">
    <property type="entry name" value="ENTH"/>
    <property type="match status" value="1"/>
</dbReference>
<dbReference type="eggNOG" id="KOG2056">
    <property type="taxonomic scope" value="Eukaryota"/>
</dbReference>
<evidence type="ECO:0000259" key="2">
    <source>
        <dbReference type="PROSITE" id="PS50942"/>
    </source>
</evidence>
<dbReference type="GO" id="GO:0005768">
    <property type="term" value="C:endosome"/>
    <property type="evidence" value="ECO:0007669"/>
    <property type="project" value="TreeGrafter"/>
</dbReference>
<reference evidence="4" key="1">
    <citation type="submission" date="2007-12" db="EMBL/GenBank/DDBJ databases">
        <title>Annotation of Entamoeba dispar SAW760.</title>
        <authorList>
            <person name="Lorenzi H."/>
            <person name="Inman J."/>
            <person name="Schobel S."/>
            <person name="Amedeo P."/>
            <person name="Caler E."/>
        </authorList>
    </citation>
    <scope>NUCLEOTIDE SEQUENCE [LARGE SCALE GENOMIC DNA]</scope>
    <source>
        <strain evidence="4">ATCC PRA-260 / SAW760</strain>
    </source>
</reference>
<dbReference type="SUPFAM" id="SSF48464">
    <property type="entry name" value="ENTH/VHS domain"/>
    <property type="match status" value="1"/>
</dbReference>
<dbReference type="KEGG" id="edi:EDI_130890"/>
<dbReference type="GeneID" id="5879962"/>
<dbReference type="Gene3D" id="1.25.40.90">
    <property type="match status" value="1"/>
</dbReference>
<feature type="domain" description="ENTH" evidence="2">
    <location>
        <begin position="4"/>
        <end position="136"/>
    </location>
</feature>
<dbReference type="RefSeq" id="XP_001735030.1">
    <property type="nucleotide sequence ID" value="XM_001734978.1"/>
</dbReference>
<dbReference type="PANTHER" id="PTHR12276">
    <property type="entry name" value="EPSIN/ENT-RELATED"/>
    <property type="match status" value="1"/>
</dbReference>
<dbReference type="GO" id="GO:0005886">
    <property type="term" value="C:plasma membrane"/>
    <property type="evidence" value="ECO:0007669"/>
    <property type="project" value="TreeGrafter"/>
</dbReference>
<dbReference type="Pfam" id="PF01417">
    <property type="entry name" value="ENTH"/>
    <property type="match status" value="1"/>
</dbReference>
<dbReference type="AlphaFoldDB" id="B0E9K5"/>
<evidence type="ECO:0000256" key="1">
    <source>
        <dbReference type="SAM" id="MobiDB-lite"/>
    </source>
</evidence>
<dbReference type="CDD" id="cd03571">
    <property type="entry name" value="ENTH"/>
    <property type="match status" value="1"/>
</dbReference>
<name>B0E9K5_ENTDS</name>
<dbReference type="InterPro" id="IPR013809">
    <property type="entry name" value="ENTH"/>
</dbReference>
<dbReference type="GO" id="GO:0005543">
    <property type="term" value="F:phospholipid binding"/>
    <property type="evidence" value="ECO:0007669"/>
    <property type="project" value="TreeGrafter"/>
</dbReference>